<comment type="caution">
    <text evidence="2">The sequence shown here is derived from an EMBL/GenBank/DDBJ whole genome shotgun (WGS) entry which is preliminary data.</text>
</comment>
<dbReference type="AlphaFoldDB" id="A0A024GS35"/>
<gene>
    <name evidence="2" type="ORF">BN9_109520</name>
</gene>
<feature type="chain" id="PRO_5001532600" description="Secreted protein" evidence="1">
    <location>
        <begin position="30"/>
        <end position="85"/>
    </location>
</feature>
<dbReference type="Proteomes" id="UP000053237">
    <property type="component" value="Unassembled WGS sequence"/>
</dbReference>
<evidence type="ECO:0000313" key="3">
    <source>
        <dbReference type="Proteomes" id="UP000053237"/>
    </source>
</evidence>
<keyword evidence="1" id="KW-0732">Signal</keyword>
<evidence type="ECO:0000313" key="2">
    <source>
        <dbReference type="EMBL" id="CCI49597.1"/>
    </source>
</evidence>
<organism evidence="2 3">
    <name type="scientific">Albugo candida</name>
    <dbReference type="NCBI Taxonomy" id="65357"/>
    <lineage>
        <taxon>Eukaryota</taxon>
        <taxon>Sar</taxon>
        <taxon>Stramenopiles</taxon>
        <taxon>Oomycota</taxon>
        <taxon>Peronosporomycetes</taxon>
        <taxon>Albuginales</taxon>
        <taxon>Albuginaceae</taxon>
        <taxon>Albugo</taxon>
    </lineage>
</organism>
<protein>
    <recommendedName>
        <fullName evidence="4">Secreted protein</fullName>
    </recommendedName>
</protein>
<dbReference type="InParanoid" id="A0A024GS35"/>
<name>A0A024GS35_9STRA</name>
<sequence>MGAEFHRYKIQRHLFFLFLTFLPVHTVNSFTCLQLHFMSAALQTTYDPALNVSAYSRYDEITLCNSTTPARMPGEPCHTVWTLTK</sequence>
<keyword evidence="3" id="KW-1185">Reference proteome</keyword>
<evidence type="ECO:0000256" key="1">
    <source>
        <dbReference type="SAM" id="SignalP"/>
    </source>
</evidence>
<dbReference type="EMBL" id="CAIX01000316">
    <property type="protein sequence ID" value="CCI49597.1"/>
    <property type="molecule type" value="Genomic_DNA"/>
</dbReference>
<evidence type="ECO:0008006" key="4">
    <source>
        <dbReference type="Google" id="ProtNLM"/>
    </source>
</evidence>
<reference evidence="2 3" key="1">
    <citation type="submission" date="2012-05" db="EMBL/GenBank/DDBJ databases">
        <title>Recombination and specialization in a pathogen metapopulation.</title>
        <authorList>
            <person name="Gardiner A."/>
            <person name="Kemen E."/>
            <person name="Schultz-Larsen T."/>
            <person name="MacLean D."/>
            <person name="Van Oosterhout C."/>
            <person name="Jones J.D.G."/>
        </authorList>
    </citation>
    <scope>NUCLEOTIDE SEQUENCE [LARGE SCALE GENOMIC DNA]</scope>
    <source>
        <strain evidence="2 3">Ac Nc2</strain>
    </source>
</reference>
<feature type="signal peptide" evidence="1">
    <location>
        <begin position="1"/>
        <end position="29"/>
    </location>
</feature>
<proteinExistence type="predicted"/>
<accession>A0A024GS35</accession>